<dbReference type="Proteomes" id="UP000494301">
    <property type="component" value="Unassembled WGS sequence"/>
</dbReference>
<protein>
    <submittedName>
        <fullName evidence="1">Uncharacterized protein</fullName>
    </submittedName>
</protein>
<name>A0A6J5IPJ4_9BURK</name>
<evidence type="ECO:0000313" key="1">
    <source>
        <dbReference type="EMBL" id="CAB3962270.1"/>
    </source>
</evidence>
<reference evidence="1 2" key="1">
    <citation type="submission" date="2020-04" db="EMBL/GenBank/DDBJ databases">
        <authorList>
            <person name="Depoorter E."/>
        </authorList>
    </citation>
    <scope>NUCLEOTIDE SEQUENCE [LARGE SCALE GENOMIC DNA]</scope>
    <source>
        <strain evidence="1 2">BCC0217</strain>
    </source>
</reference>
<gene>
    <name evidence="1" type="ORF">BLA3211_01656</name>
</gene>
<sequence length="171" mass="20065">MRHVLFLDYDGVLHRSDSYITPEGVVSSAPDIELFEYAQVLEELLEPYPQIEIVLSTDWCFRFGLEHARHALPLESLRQRVVDATYDVERDDPALWPTETRGSQILRYVRRHNLVSWLAIDDRRDGFHGYREQLLHCQTDAGLGDPVVIEYFRTRLCERFVRSSSKENSLR</sequence>
<dbReference type="Pfam" id="PF18143">
    <property type="entry name" value="HAD_SAK_2"/>
    <property type="match status" value="1"/>
</dbReference>
<organism evidence="1 2">
    <name type="scientific">Burkholderia aenigmatica</name>
    <dbReference type="NCBI Taxonomy" id="2015348"/>
    <lineage>
        <taxon>Bacteria</taxon>
        <taxon>Pseudomonadati</taxon>
        <taxon>Pseudomonadota</taxon>
        <taxon>Betaproteobacteria</taxon>
        <taxon>Burkholderiales</taxon>
        <taxon>Burkholderiaceae</taxon>
        <taxon>Burkholderia</taxon>
        <taxon>Burkholderia cepacia complex</taxon>
    </lineage>
</organism>
<accession>A0A6J5IPJ4</accession>
<dbReference type="AlphaFoldDB" id="A0A6J5IPJ4"/>
<proteinExistence type="predicted"/>
<dbReference type="RefSeq" id="WP_175220898.1">
    <property type="nucleotide sequence ID" value="NZ_CABWIL020000005.1"/>
</dbReference>
<evidence type="ECO:0000313" key="2">
    <source>
        <dbReference type="Proteomes" id="UP000494301"/>
    </source>
</evidence>
<dbReference type="EMBL" id="CABWIL020000005">
    <property type="protein sequence ID" value="CAB3962270.1"/>
    <property type="molecule type" value="Genomic_DNA"/>
</dbReference>